<sequence>MGLMPMHLAIWSEPIGANAAGHRPNWQNAGDLHENMLQKLSAAFASWKKRTRVRGWPTFWGSPEHLLILSGKKTYATSSSQTTNPGQDALIQAILEPAETNIKLAHLKWHGNETVY</sequence>
<proteinExistence type="predicted"/>
<gene>
    <name evidence="1" type="ORF">KDA_49630</name>
</gene>
<comment type="caution">
    <text evidence="1">The sequence shown here is derived from an EMBL/GenBank/DDBJ whole genome shotgun (WGS) entry which is preliminary data.</text>
</comment>
<keyword evidence="2" id="KW-1185">Reference proteome</keyword>
<dbReference type="Proteomes" id="UP000287171">
    <property type="component" value="Unassembled WGS sequence"/>
</dbReference>
<protein>
    <submittedName>
        <fullName evidence="1">Uncharacterized protein</fullName>
    </submittedName>
</protein>
<evidence type="ECO:0000313" key="2">
    <source>
        <dbReference type="Proteomes" id="UP000287171"/>
    </source>
</evidence>
<name>A0A402BDS8_9CHLR</name>
<evidence type="ECO:0000313" key="1">
    <source>
        <dbReference type="EMBL" id="GCE29479.1"/>
    </source>
</evidence>
<dbReference type="AlphaFoldDB" id="A0A402BDS8"/>
<organism evidence="1 2">
    <name type="scientific">Dictyobacter alpinus</name>
    <dbReference type="NCBI Taxonomy" id="2014873"/>
    <lineage>
        <taxon>Bacteria</taxon>
        <taxon>Bacillati</taxon>
        <taxon>Chloroflexota</taxon>
        <taxon>Ktedonobacteria</taxon>
        <taxon>Ktedonobacterales</taxon>
        <taxon>Dictyobacteraceae</taxon>
        <taxon>Dictyobacter</taxon>
    </lineage>
</organism>
<accession>A0A402BDS8</accession>
<dbReference type="EMBL" id="BIFT01000002">
    <property type="protein sequence ID" value="GCE29479.1"/>
    <property type="molecule type" value="Genomic_DNA"/>
</dbReference>
<reference evidence="2" key="1">
    <citation type="submission" date="2018-12" db="EMBL/GenBank/DDBJ databases">
        <title>Tengunoibacter tsumagoiensis gen. nov., sp. nov., Dictyobacter kobayashii sp. nov., D. alpinus sp. nov., and D. joshuensis sp. nov. and description of Dictyobacteraceae fam. nov. within the order Ktedonobacterales isolated from Tengu-no-mugimeshi.</title>
        <authorList>
            <person name="Wang C.M."/>
            <person name="Zheng Y."/>
            <person name="Sakai Y."/>
            <person name="Toyoda A."/>
            <person name="Minakuchi Y."/>
            <person name="Abe K."/>
            <person name="Yokota A."/>
            <person name="Yabe S."/>
        </authorList>
    </citation>
    <scope>NUCLEOTIDE SEQUENCE [LARGE SCALE GENOMIC DNA]</scope>
    <source>
        <strain evidence="2">Uno16</strain>
    </source>
</reference>